<evidence type="ECO:0000313" key="2">
    <source>
        <dbReference type="Proteomes" id="UP000784294"/>
    </source>
</evidence>
<accession>A0A3S4ZNI9</accession>
<sequence>MQKYVCFIDNPNKGLTFVEIHTCPLTPAWRADRTDVRSKVQSTPAGMRTTCGRAGLYEIQWETSTLLIRLKDVVPNWLIVVSEAIFLLFPDRVAGTRRDLGQSDSNTFNKLALFVTHFCFEAKSQSVLCWRTQVGLVEHRPDSRRLRQDTQLWTPLEGSWQPGPRNEVQLRPKRAGLNSNGVASVGGRRL</sequence>
<comment type="caution">
    <text evidence="1">The sequence shown here is derived from an EMBL/GenBank/DDBJ whole genome shotgun (WGS) entry which is preliminary data.</text>
</comment>
<name>A0A3S4ZNI9_9PLAT</name>
<reference evidence="1" key="1">
    <citation type="submission" date="2018-11" db="EMBL/GenBank/DDBJ databases">
        <authorList>
            <consortium name="Pathogen Informatics"/>
        </authorList>
    </citation>
    <scope>NUCLEOTIDE SEQUENCE</scope>
</reference>
<dbReference type="Proteomes" id="UP000784294">
    <property type="component" value="Unassembled WGS sequence"/>
</dbReference>
<protein>
    <submittedName>
        <fullName evidence="1">Uncharacterized protein</fullName>
    </submittedName>
</protein>
<keyword evidence="2" id="KW-1185">Reference proteome</keyword>
<dbReference type="EMBL" id="CAAALY010026562">
    <property type="protein sequence ID" value="VEL15953.1"/>
    <property type="molecule type" value="Genomic_DNA"/>
</dbReference>
<proteinExistence type="predicted"/>
<evidence type="ECO:0000313" key="1">
    <source>
        <dbReference type="EMBL" id="VEL15953.1"/>
    </source>
</evidence>
<organism evidence="1 2">
    <name type="scientific">Protopolystoma xenopodis</name>
    <dbReference type="NCBI Taxonomy" id="117903"/>
    <lineage>
        <taxon>Eukaryota</taxon>
        <taxon>Metazoa</taxon>
        <taxon>Spiralia</taxon>
        <taxon>Lophotrochozoa</taxon>
        <taxon>Platyhelminthes</taxon>
        <taxon>Monogenea</taxon>
        <taxon>Polyopisthocotylea</taxon>
        <taxon>Polystomatidea</taxon>
        <taxon>Polystomatidae</taxon>
        <taxon>Protopolystoma</taxon>
    </lineage>
</organism>
<dbReference type="AlphaFoldDB" id="A0A3S4ZNI9"/>
<gene>
    <name evidence="1" type="ORF">PXEA_LOCUS9393</name>
</gene>